<sequence>MSETHLSAIRQTLEQGLTPLALDLVDESHKHAGHAGVRHLERGPSGRDDGGVTHIRVRVVAQDFAGKSRIERHRMVNALLAGEIARGLHAIAIEAKAPGE</sequence>
<dbReference type="PANTHER" id="PTHR46230:SF7">
    <property type="entry name" value="BOLA-LIKE PROTEIN 1"/>
    <property type="match status" value="1"/>
</dbReference>
<dbReference type="Gene3D" id="3.30.300.90">
    <property type="entry name" value="BolA-like"/>
    <property type="match status" value="1"/>
</dbReference>
<comment type="caution">
    <text evidence="2">The sequence shown here is derived from an EMBL/GenBank/DDBJ whole genome shotgun (WGS) entry which is preliminary data.</text>
</comment>
<name>A0A3L7A762_9HYPH</name>
<proteinExistence type="inferred from homology"/>
<dbReference type="SUPFAM" id="SSF82657">
    <property type="entry name" value="BolA-like"/>
    <property type="match status" value="1"/>
</dbReference>
<accession>A0A3L7A762</accession>
<dbReference type="OrthoDB" id="9811118at2"/>
<evidence type="ECO:0000256" key="1">
    <source>
        <dbReference type="RuleBase" id="RU003860"/>
    </source>
</evidence>
<keyword evidence="3" id="KW-1185">Reference proteome</keyword>
<dbReference type="InterPro" id="IPR036065">
    <property type="entry name" value="BolA-like_sf"/>
</dbReference>
<comment type="similarity">
    <text evidence="1">Belongs to the BolA/IbaG family.</text>
</comment>
<protein>
    <submittedName>
        <fullName evidence="2">BolA family transcriptional regulator</fullName>
    </submittedName>
</protein>
<dbReference type="AlphaFoldDB" id="A0A3L7A762"/>
<dbReference type="PIRSF" id="PIRSF003113">
    <property type="entry name" value="BolA"/>
    <property type="match status" value="1"/>
</dbReference>
<evidence type="ECO:0000313" key="2">
    <source>
        <dbReference type="EMBL" id="RLP75411.1"/>
    </source>
</evidence>
<evidence type="ECO:0000313" key="3">
    <source>
        <dbReference type="Proteomes" id="UP000269692"/>
    </source>
</evidence>
<gene>
    <name evidence="2" type="ORF">D9R14_16725</name>
</gene>
<dbReference type="PANTHER" id="PTHR46230">
    <property type="match status" value="1"/>
</dbReference>
<dbReference type="InterPro" id="IPR002634">
    <property type="entry name" value="BolA"/>
</dbReference>
<dbReference type="Proteomes" id="UP000269692">
    <property type="component" value="Unassembled WGS sequence"/>
</dbReference>
<dbReference type="EMBL" id="RCTF01000015">
    <property type="protein sequence ID" value="RLP75411.1"/>
    <property type="molecule type" value="Genomic_DNA"/>
</dbReference>
<dbReference type="GO" id="GO:0016226">
    <property type="term" value="P:iron-sulfur cluster assembly"/>
    <property type="evidence" value="ECO:0007669"/>
    <property type="project" value="TreeGrafter"/>
</dbReference>
<organism evidence="2 3">
    <name type="scientific">Xanthobacter tagetidis</name>
    <dbReference type="NCBI Taxonomy" id="60216"/>
    <lineage>
        <taxon>Bacteria</taxon>
        <taxon>Pseudomonadati</taxon>
        <taxon>Pseudomonadota</taxon>
        <taxon>Alphaproteobacteria</taxon>
        <taxon>Hyphomicrobiales</taxon>
        <taxon>Xanthobacteraceae</taxon>
        <taxon>Xanthobacter</taxon>
    </lineage>
</organism>
<dbReference type="Pfam" id="PF01722">
    <property type="entry name" value="BolA"/>
    <property type="match status" value="1"/>
</dbReference>
<reference evidence="2 3" key="1">
    <citation type="submission" date="2018-10" db="EMBL/GenBank/DDBJ databases">
        <title>Xanthobacter tagetidis genome sequencing and assembly.</title>
        <authorList>
            <person name="Maclea K.S."/>
            <person name="Goen A.E."/>
            <person name="Fatima S.A."/>
        </authorList>
    </citation>
    <scope>NUCLEOTIDE SEQUENCE [LARGE SCALE GENOMIC DNA]</scope>
    <source>
        <strain evidence="2 3">ATCC 700314</strain>
    </source>
</reference>
<dbReference type="RefSeq" id="WP_121624485.1">
    <property type="nucleotide sequence ID" value="NZ_JACIIW010000005.1"/>
</dbReference>